<sequence length="1097" mass="126068">MAGIFKFNNTNSGGDKNNLPAKPSFSGPASLSTPTRVPNRVGLFMGLMNKNVNEIIDGCGVQQKTLTNCPSSPASQGHSLREHEEQISALRKENFNLKLRIYFLEEKPTATNLLTKSSSLSNSCLNMNTIESISKQNIDLKVENESLRKELKEKQDLLIQASKAMEMLENQHKKESNQAQMIIDDLNHKIEAMTHEIKTLEKVLIESNHNNDTGFSDFLGAIDSKDIESQRKIAEFELIMRSFSEQNEQLCQKIEKMESQRCDMTRKLNQLNYENAELREKLEEVEKFSDRDGMKRLQDECYESKRKLAEAITQFDEIERKLYEKSQAHEKSLQVIQKACDHIEDLELHVEQLKSSQPNSLSSTESAKNDEQFSHASGIILKLRQQIEQITNEKNEEINQLKEELRKKSRLSFAPLSNSNFNTFDTSQNILQSINFPINEISFNEVIDRNKSAQKKIHFLKQRLSSNDTQNKIENEFLQLQLKEAQNDVYESEAVLRQSVAFCGILLERLEELVNFLTSLLNKSDLSGLLGNELKRAITKAVDRSLDLSRGSNKNQFSISQNTNLSDMSMIDLVDSFASSTVADSMIDSLENFKTEVDSNKMFKSNTPVNTSSIKGHKSQKNMRRSLASAMLKHQSESEEWSEPDRDISRERVGLGKADEVLLTHQRTSTTSDEEEGENNEDGNEHKLVRKSDWKLLNERVKSLEALLQERNDKILEVSGSLLNAEKDTTEKILQIKKKLEETESNVQHYKNLYQQVTTEHSDVLKSLKEKEEAMEVVKKEKDQFNVELKVLSSKYESQVGSNHEMRNKMHDLENKLQSLKVEYELKCTTYDQLLTVSEKREQAFKDELQQNWIRKTIYNQLLLELDRKQSRLKDYQQKFAALEGEMRIMQSQLAENEEKLERISKSLDSATLQLSSNAVERSKTLNERRSLEAKLKKVNEDYQKVNIEKQELNLKIADLEVFNAKLQNKLLIGEKLHIGTHLSDASGYVSEDAIAPRSLSFSSTDEKDVEAFSNCNSCKKLANEMNEIKRNLHLSKRSLEIAYSKLRNQNLRKAQIEMDIKQQIAKTQTVLQNVRANMETELNRTTPVKKECKEEV</sequence>
<keyword evidence="2" id="KW-0963">Cytoplasm</keyword>
<dbReference type="GO" id="GO:0090266">
    <property type="term" value="P:regulation of mitotic cell cycle spindle assembly checkpoint"/>
    <property type="evidence" value="ECO:0007669"/>
    <property type="project" value="TreeGrafter"/>
</dbReference>
<dbReference type="GO" id="GO:0000242">
    <property type="term" value="C:pericentriolar material"/>
    <property type="evidence" value="ECO:0007669"/>
    <property type="project" value="TreeGrafter"/>
</dbReference>
<feature type="coiled-coil region" evidence="3">
    <location>
        <begin position="726"/>
        <end position="823"/>
    </location>
</feature>
<gene>
    <name evidence="6" type="ORF">CHIRRI_LOCUS3914</name>
</gene>
<dbReference type="Pfam" id="PF07989">
    <property type="entry name" value="Cnn_1N"/>
    <property type="match status" value="1"/>
</dbReference>
<evidence type="ECO:0000313" key="6">
    <source>
        <dbReference type="EMBL" id="CAG9800977.1"/>
    </source>
</evidence>
<evidence type="ECO:0000256" key="2">
    <source>
        <dbReference type="ARBA" id="ARBA00022490"/>
    </source>
</evidence>
<feature type="compositionally biased region" description="Acidic residues" evidence="4">
    <location>
        <begin position="672"/>
        <end position="682"/>
    </location>
</feature>
<dbReference type="PANTHER" id="PTHR46930:SF1">
    <property type="entry name" value="CDK5 REGULATORY SUBUNIT-ASSOCIATED PROTEIN 2"/>
    <property type="match status" value="1"/>
</dbReference>
<evidence type="ECO:0000313" key="7">
    <source>
        <dbReference type="Proteomes" id="UP001153620"/>
    </source>
</evidence>
<dbReference type="GO" id="GO:0000132">
    <property type="term" value="P:establishment of mitotic spindle orientation"/>
    <property type="evidence" value="ECO:0007669"/>
    <property type="project" value="TreeGrafter"/>
</dbReference>
<dbReference type="AlphaFoldDB" id="A0A9N9WR61"/>
<feature type="region of interest" description="Disordered" evidence="4">
    <location>
        <begin position="7"/>
        <end position="33"/>
    </location>
</feature>
<keyword evidence="3" id="KW-0175">Coiled coil</keyword>
<organism evidence="6 7">
    <name type="scientific">Chironomus riparius</name>
    <dbReference type="NCBI Taxonomy" id="315576"/>
    <lineage>
        <taxon>Eukaryota</taxon>
        <taxon>Metazoa</taxon>
        <taxon>Ecdysozoa</taxon>
        <taxon>Arthropoda</taxon>
        <taxon>Hexapoda</taxon>
        <taxon>Insecta</taxon>
        <taxon>Pterygota</taxon>
        <taxon>Neoptera</taxon>
        <taxon>Endopterygota</taxon>
        <taxon>Diptera</taxon>
        <taxon>Nematocera</taxon>
        <taxon>Chironomoidea</taxon>
        <taxon>Chironomidae</taxon>
        <taxon>Chironominae</taxon>
        <taxon>Chironomus</taxon>
    </lineage>
</organism>
<dbReference type="OrthoDB" id="10255000at2759"/>
<dbReference type="InterPro" id="IPR042791">
    <property type="entry name" value="CDK5RAP2"/>
</dbReference>
<accession>A0A9N9WR61</accession>
<keyword evidence="7" id="KW-1185">Reference proteome</keyword>
<feature type="compositionally biased region" description="Basic residues" evidence="4">
    <location>
        <begin position="615"/>
        <end position="624"/>
    </location>
</feature>
<dbReference type="InterPro" id="IPR012943">
    <property type="entry name" value="Cnn_1N"/>
</dbReference>
<dbReference type="GO" id="GO:0046600">
    <property type="term" value="P:negative regulation of centriole replication"/>
    <property type="evidence" value="ECO:0007669"/>
    <property type="project" value="TreeGrafter"/>
</dbReference>
<evidence type="ECO:0000259" key="5">
    <source>
        <dbReference type="Pfam" id="PF07989"/>
    </source>
</evidence>
<comment type="subcellular location">
    <subcellularLocation>
        <location evidence="1">Cytoplasm</location>
    </subcellularLocation>
</comment>
<dbReference type="GO" id="GO:0007099">
    <property type="term" value="P:centriole replication"/>
    <property type="evidence" value="ECO:0007669"/>
    <property type="project" value="TreeGrafter"/>
</dbReference>
<dbReference type="GO" id="GO:0035371">
    <property type="term" value="C:microtubule plus-end"/>
    <property type="evidence" value="ECO:0007669"/>
    <property type="project" value="TreeGrafter"/>
</dbReference>
<dbReference type="GO" id="GO:0005737">
    <property type="term" value="C:cytoplasm"/>
    <property type="evidence" value="ECO:0007669"/>
    <property type="project" value="UniProtKB-SubCell"/>
</dbReference>
<reference evidence="6" key="2">
    <citation type="submission" date="2022-10" db="EMBL/GenBank/DDBJ databases">
        <authorList>
            <consortium name="ENA_rothamsted_submissions"/>
            <consortium name="culmorum"/>
            <person name="King R."/>
        </authorList>
    </citation>
    <scope>NUCLEOTIDE SEQUENCE</scope>
</reference>
<proteinExistence type="predicted"/>
<dbReference type="GO" id="GO:0097431">
    <property type="term" value="C:mitotic spindle pole"/>
    <property type="evidence" value="ECO:0007669"/>
    <property type="project" value="TreeGrafter"/>
</dbReference>
<dbReference type="GO" id="GO:0007059">
    <property type="term" value="P:chromosome segregation"/>
    <property type="evidence" value="ECO:0007669"/>
    <property type="project" value="TreeGrafter"/>
</dbReference>
<dbReference type="GO" id="GO:0008017">
    <property type="term" value="F:microtubule binding"/>
    <property type="evidence" value="ECO:0007669"/>
    <property type="project" value="TreeGrafter"/>
</dbReference>
<reference evidence="6" key="1">
    <citation type="submission" date="2022-01" db="EMBL/GenBank/DDBJ databases">
        <authorList>
            <person name="King R."/>
        </authorList>
    </citation>
    <scope>NUCLEOTIDE SEQUENCE</scope>
</reference>
<name>A0A9N9WR61_9DIPT</name>
<feature type="coiled-coil region" evidence="3">
    <location>
        <begin position="240"/>
        <end position="356"/>
    </location>
</feature>
<feature type="domain" description="Centrosomin N-terminal motif 1" evidence="5">
    <location>
        <begin position="79"/>
        <end position="166"/>
    </location>
</feature>
<evidence type="ECO:0000256" key="1">
    <source>
        <dbReference type="ARBA" id="ARBA00004496"/>
    </source>
</evidence>
<feature type="coiled-coil region" evidence="3">
    <location>
        <begin position="859"/>
        <end position="970"/>
    </location>
</feature>
<feature type="coiled-coil region" evidence="3">
    <location>
        <begin position="130"/>
        <end position="203"/>
    </location>
</feature>
<dbReference type="Proteomes" id="UP001153620">
    <property type="component" value="Chromosome 1"/>
</dbReference>
<feature type="region of interest" description="Disordered" evidence="4">
    <location>
        <begin position="665"/>
        <end position="687"/>
    </location>
</feature>
<dbReference type="GO" id="GO:0001578">
    <property type="term" value="P:microtubule bundle formation"/>
    <property type="evidence" value="ECO:0007669"/>
    <property type="project" value="TreeGrafter"/>
</dbReference>
<dbReference type="EMBL" id="OU895877">
    <property type="protein sequence ID" value="CAG9800977.1"/>
    <property type="molecule type" value="Genomic_DNA"/>
</dbReference>
<feature type="coiled-coil region" evidence="3">
    <location>
        <begin position="380"/>
        <end position="411"/>
    </location>
</feature>
<feature type="compositionally biased region" description="Polar residues" evidence="4">
    <location>
        <begin position="604"/>
        <end position="614"/>
    </location>
</feature>
<evidence type="ECO:0000256" key="4">
    <source>
        <dbReference type="SAM" id="MobiDB-lite"/>
    </source>
</evidence>
<dbReference type="PANTHER" id="PTHR46930">
    <property type="entry name" value="CDK5 REGULATORY SUBUNIT-ASSOCIATED PROTEIN 2"/>
    <property type="match status" value="1"/>
</dbReference>
<evidence type="ECO:0000256" key="3">
    <source>
        <dbReference type="SAM" id="Coils"/>
    </source>
</evidence>
<feature type="region of interest" description="Disordered" evidence="4">
    <location>
        <begin position="604"/>
        <end position="624"/>
    </location>
</feature>
<protein>
    <recommendedName>
        <fullName evidence="5">Centrosomin N-terminal motif 1 domain-containing protein</fullName>
    </recommendedName>
</protein>
<dbReference type="GO" id="GO:0043015">
    <property type="term" value="F:gamma-tubulin binding"/>
    <property type="evidence" value="ECO:0007669"/>
    <property type="project" value="TreeGrafter"/>
</dbReference>